<dbReference type="Proteomes" id="UP000234239">
    <property type="component" value="Unassembled WGS sequence"/>
</dbReference>
<accession>A0A0X8FAR0</accession>
<keyword evidence="1" id="KW-0678">Repressor</keyword>
<reference evidence="8 10" key="3">
    <citation type="submission" date="2017-12" db="EMBL/GenBank/DDBJ databases">
        <title>Phylogenetic diversity of female urinary microbiome.</title>
        <authorList>
            <person name="Thomas-White K."/>
            <person name="Wolfe A.J."/>
        </authorList>
    </citation>
    <scope>NUCLEOTIDE SEQUENCE [LARGE SCALE GENOMIC DNA]</scope>
    <source>
        <strain evidence="8 10">UMB0139</strain>
    </source>
</reference>
<evidence type="ECO:0000256" key="2">
    <source>
        <dbReference type="ARBA" id="ARBA00023015"/>
    </source>
</evidence>
<organism evidence="7 9">
    <name type="scientific">Aerococcus sanguinicola</name>
    <dbReference type="NCBI Taxonomy" id="119206"/>
    <lineage>
        <taxon>Bacteria</taxon>
        <taxon>Bacillati</taxon>
        <taxon>Bacillota</taxon>
        <taxon>Bacilli</taxon>
        <taxon>Lactobacillales</taxon>
        <taxon>Aerococcaceae</taxon>
        <taxon>Aerococcus</taxon>
    </lineage>
</organism>
<dbReference type="KEGG" id="asan:AWM72_03605"/>
<dbReference type="InterPro" id="IPR028082">
    <property type="entry name" value="Peripla_BP_I"/>
</dbReference>
<dbReference type="GO" id="GO:0000976">
    <property type="term" value="F:transcription cis-regulatory region binding"/>
    <property type="evidence" value="ECO:0007669"/>
    <property type="project" value="TreeGrafter"/>
</dbReference>
<dbReference type="InterPro" id="IPR000843">
    <property type="entry name" value="HTH_LacI"/>
</dbReference>
<evidence type="ECO:0000313" key="7">
    <source>
        <dbReference type="EMBL" id="AMB93905.1"/>
    </source>
</evidence>
<dbReference type="CDD" id="cd01392">
    <property type="entry name" value="HTH_LacI"/>
    <property type="match status" value="1"/>
</dbReference>
<dbReference type="RefSeq" id="WP_067973287.1">
    <property type="nucleotide sequence ID" value="NZ_CAJHKN010000004.1"/>
</dbReference>
<sequence length="328" mass="36110">MAVKLTDVAERAGVSATTVSRVINNYGYLSQKTIDKVHQAMADLNYQPNQLARSLQGKGTQLIGVIMPSVAHPFYGDLVDRIENLLSQRDYRMILCDSADDPDKEKAYLRMLVANQVDGIIAGAHNLGIEEYQTIQAPVVSFDRYLSDRIPIVGSDNYQGGELASRLLVDKGCQKIACLTGSLASDSPTNDRLAAYEAVMAEAGLVKQVYSFLPSQSPLVKRSEIKRLLSQEDWDGVFCTDDLTALLVYQEAQALGLRLPADLKLVGYDGSRLMRDYFPYLTTIVQPIAACAEQLVHLVLDQPDRHRGGADTVSNYKYPVSVWTGSTV</sequence>
<dbReference type="SUPFAM" id="SSF53822">
    <property type="entry name" value="Periplasmic binding protein-like I"/>
    <property type="match status" value="1"/>
</dbReference>
<dbReference type="EMBL" id="CP014160">
    <property type="protein sequence ID" value="AMB93905.1"/>
    <property type="molecule type" value="Genomic_DNA"/>
</dbReference>
<dbReference type="InterPro" id="IPR046335">
    <property type="entry name" value="LacI/GalR-like_sensor"/>
</dbReference>
<dbReference type="CDD" id="cd06291">
    <property type="entry name" value="PBP1_Qymf-like"/>
    <property type="match status" value="1"/>
</dbReference>
<feature type="domain" description="HTH lacI-type" evidence="5">
    <location>
        <begin position="3"/>
        <end position="57"/>
    </location>
</feature>
<gene>
    <name evidence="7" type="ORF">AWM72_03605</name>
    <name evidence="8" type="ORF">CYJ28_08125</name>
</gene>
<reference evidence="7 9" key="1">
    <citation type="journal article" date="2016" name="Genome Announc.">
        <title>Complete Genome Sequences of Aerococcus christensenii CCUG 28831T, Aerococcus sanguinicola CCUG 43001T, Aerococcus urinae CCUG 36881T, Aerococcus urinaeequi CCUG 28094T, Aerococcus urinaehominis CCUG 42038 BT, and Aerococcus viridans CCUG 4311T.</title>
        <authorList>
            <person name="Carkaci D."/>
            <person name="Dargis R."/>
            <person name="Nielsen X.C."/>
            <person name="Skovgaard O."/>
            <person name="Fuursted K."/>
            <person name="Christensen J.J."/>
        </authorList>
    </citation>
    <scope>NUCLEOTIDE SEQUENCE [LARGE SCALE GENOMIC DNA]</scope>
    <source>
        <strain evidence="7 9">CCUG43001</strain>
    </source>
</reference>
<dbReference type="InterPro" id="IPR010982">
    <property type="entry name" value="Lambda_DNA-bd_dom_sf"/>
</dbReference>
<dbReference type="SMART" id="SM00354">
    <property type="entry name" value="HTH_LACI"/>
    <property type="match status" value="1"/>
</dbReference>
<dbReference type="PROSITE" id="PS50943">
    <property type="entry name" value="HTH_CROC1"/>
    <property type="match status" value="1"/>
</dbReference>
<evidence type="ECO:0000313" key="9">
    <source>
        <dbReference type="Proteomes" id="UP000069912"/>
    </source>
</evidence>
<evidence type="ECO:0000259" key="6">
    <source>
        <dbReference type="PROSITE" id="PS50943"/>
    </source>
</evidence>
<protein>
    <submittedName>
        <fullName evidence="7">LacI family transcriptional regulator</fullName>
    </submittedName>
</protein>
<evidence type="ECO:0000256" key="4">
    <source>
        <dbReference type="ARBA" id="ARBA00023163"/>
    </source>
</evidence>
<dbReference type="GO" id="GO:0003700">
    <property type="term" value="F:DNA-binding transcription factor activity"/>
    <property type="evidence" value="ECO:0007669"/>
    <property type="project" value="TreeGrafter"/>
</dbReference>
<evidence type="ECO:0000256" key="3">
    <source>
        <dbReference type="ARBA" id="ARBA00023125"/>
    </source>
</evidence>
<dbReference type="GeneID" id="92903156"/>
<evidence type="ECO:0000313" key="10">
    <source>
        <dbReference type="Proteomes" id="UP000234239"/>
    </source>
</evidence>
<proteinExistence type="predicted"/>
<dbReference type="Gene3D" id="3.40.50.2300">
    <property type="match status" value="2"/>
</dbReference>
<dbReference type="SUPFAM" id="SSF47413">
    <property type="entry name" value="lambda repressor-like DNA-binding domains"/>
    <property type="match status" value="1"/>
</dbReference>
<dbReference type="AlphaFoldDB" id="A0A0X8FAR0"/>
<dbReference type="PANTHER" id="PTHR30146">
    <property type="entry name" value="LACI-RELATED TRANSCRIPTIONAL REPRESSOR"/>
    <property type="match status" value="1"/>
</dbReference>
<dbReference type="PRINTS" id="PR00036">
    <property type="entry name" value="HTHLACI"/>
</dbReference>
<dbReference type="Gene3D" id="1.10.260.40">
    <property type="entry name" value="lambda repressor-like DNA-binding domains"/>
    <property type="match status" value="1"/>
</dbReference>
<keyword evidence="3" id="KW-0238">DNA-binding</keyword>
<dbReference type="Pfam" id="PF00356">
    <property type="entry name" value="LacI"/>
    <property type="match status" value="1"/>
</dbReference>
<evidence type="ECO:0000313" key="8">
    <source>
        <dbReference type="EMBL" id="PKZ21144.1"/>
    </source>
</evidence>
<evidence type="ECO:0000256" key="1">
    <source>
        <dbReference type="ARBA" id="ARBA00022491"/>
    </source>
</evidence>
<dbReference type="PROSITE" id="PS00356">
    <property type="entry name" value="HTH_LACI_1"/>
    <property type="match status" value="1"/>
</dbReference>
<dbReference type="InterPro" id="IPR001387">
    <property type="entry name" value="Cro/C1-type_HTH"/>
</dbReference>
<dbReference type="Pfam" id="PF13377">
    <property type="entry name" value="Peripla_BP_3"/>
    <property type="match status" value="1"/>
</dbReference>
<feature type="domain" description="HTH cro/C1-type" evidence="6">
    <location>
        <begin position="5"/>
        <end position="47"/>
    </location>
</feature>
<reference evidence="9" key="2">
    <citation type="submission" date="2016-01" db="EMBL/GenBank/DDBJ databases">
        <title>Six Aerococcus type strain genome sequencing and assembly using PacBio and Illumina Hiseq.</title>
        <authorList>
            <person name="Carkaci D."/>
            <person name="Dargis R."/>
            <person name="Nielsen X.C."/>
            <person name="Skovgaard O."/>
            <person name="Fuursted K."/>
            <person name="Christensen J.J."/>
        </authorList>
    </citation>
    <scope>NUCLEOTIDE SEQUENCE [LARGE SCALE GENOMIC DNA]</scope>
    <source>
        <strain evidence="9">CCUG43001</strain>
    </source>
</reference>
<keyword evidence="9" id="KW-1185">Reference proteome</keyword>
<dbReference type="OrthoDB" id="9796186at2"/>
<dbReference type="PANTHER" id="PTHR30146:SF95">
    <property type="entry name" value="RIBOSE OPERON REPRESSOR"/>
    <property type="match status" value="1"/>
</dbReference>
<evidence type="ECO:0000259" key="5">
    <source>
        <dbReference type="PROSITE" id="PS50932"/>
    </source>
</evidence>
<dbReference type="Proteomes" id="UP000069912">
    <property type="component" value="Chromosome"/>
</dbReference>
<keyword evidence="2" id="KW-0805">Transcription regulation</keyword>
<keyword evidence="4" id="KW-0804">Transcription</keyword>
<dbReference type="PROSITE" id="PS50932">
    <property type="entry name" value="HTH_LACI_2"/>
    <property type="match status" value="1"/>
</dbReference>
<name>A0A0X8FAR0_9LACT</name>
<dbReference type="EMBL" id="PKGY01000004">
    <property type="protein sequence ID" value="PKZ21144.1"/>
    <property type="molecule type" value="Genomic_DNA"/>
</dbReference>